<evidence type="ECO:0000313" key="2">
    <source>
        <dbReference type="Proteomes" id="UP001055879"/>
    </source>
</evidence>
<protein>
    <submittedName>
        <fullName evidence="1">Uncharacterized protein</fullName>
    </submittedName>
</protein>
<gene>
    <name evidence="1" type="ORF">L6452_06779</name>
</gene>
<dbReference type="EMBL" id="CM042048">
    <property type="protein sequence ID" value="KAI3759179.1"/>
    <property type="molecule type" value="Genomic_DNA"/>
</dbReference>
<proteinExistence type="predicted"/>
<accession>A0ACB9EJS1</accession>
<organism evidence="1 2">
    <name type="scientific">Arctium lappa</name>
    <name type="common">Greater burdock</name>
    <name type="synonym">Lappa major</name>
    <dbReference type="NCBI Taxonomy" id="4217"/>
    <lineage>
        <taxon>Eukaryota</taxon>
        <taxon>Viridiplantae</taxon>
        <taxon>Streptophyta</taxon>
        <taxon>Embryophyta</taxon>
        <taxon>Tracheophyta</taxon>
        <taxon>Spermatophyta</taxon>
        <taxon>Magnoliopsida</taxon>
        <taxon>eudicotyledons</taxon>
        <taxon>Gunneridae</taxon>
        <taxon>Pentapetalae</taxon>
        <taxon>asterids</taxon>
        <taxon>campanulids</taxon>
        <taxon>Asterales</taxon>
        <taxon>Asteraceae</taxon>
        <taxon>Carduoideae</taxon>
        <taxon>Cardueae</taxon>
        <taxon>Arctiinae</taxon>
        <taxon>Arctium</taxon>
    </lineage>
</organism>
<name>A0ACB9EJS1_ARCLA</name>
<evidence type="ECO:0000313" key="1">
    <source>
        <dbReference type="EMBL" id="KAI3759179.1"/>
    </source>
</evidence>
<reference evidence="2" key="1">
    <citation type="journal article" date="2022" name="Mol. Ecol. Resour.">
        <title>The genomes of chicory, endive, great burdock and yacon provide insights into Asteraceae palaeo-polyploidization history and plant inulin production.</title>
        <authorList>
            <person name="Fan W."/>
            <person name="Wang S."/>
            <person name="Wang H."/>
            <person name="Wang A."/>
            <person name="Jiang F."/>
            <person name="Liu H."/>
            <person name="Zhao H."/>
            <person name="Xu D."/>
            <person name="Zhang Y."/>
        </authorList>
    </citation>
    <scope>NUCLEOTIDE SEQUENCE [LARGE SCALE GENOMIC DNA]</scope>
    <source>
        <strain evidence="2">cv. Niubang</strain>
    </source>
</reference>
<reference evidence="1 2" key="2">
    <citation type="journal article" date="2022" name="Mol. Ecol. Resour.">
        <title>The genomes of chicory, endive, great burdock and yacon provide insights into Asteraceae paleo-polyploidization history and plant inulin production.</title>
        <authorList>
            <person name="Fan W."/>
            <person name="Wang S."/>
            <person name="Wang H."/>
            <person name="Wang A."/>
            <person name="Jiang F."/>
            <person name="Liu H."/>
            <person name="Zhao H."/>
            <person name="Xu D."/>
            <person name="Zhang Y."/>
        </authorList>
    </citation>
    <scope>NUCLEOTIDE SEQUENCE [LARGE SCALE GENOMIC DNA]</scope>
    <source>
        <strain evidence="2">cv. Niubang</strain>
    </source>
</reference>
<dbReference type="Proteomes" id="UP001055879">
    <property type="component" value="Linkage Group LG02"/>
</dbReference>
<sequence>MPGSGSAHLLTPFEALSSVRFSFRMSRSASRVYKPFSFQCSPFESSVGAFSLLIRVGVAREQSVPPCHSRESPPPLFSPRLGRFFRFFNESLHESCNRIKDILSSRSVCLMPSIESIGAISSLGGRAIDSSCPWLVKGMSSGTIESLKLRNYRISQELNKLFYASGIGKHDKSVLHILASSLVFKERKLQRLTEDKGEKRYAIEKSASALRQVVDFIRELNCRKVSRPHCWKGSASKPYVELPPHTAPLGMEVGPAQACAVKDSIQPQVPLRLPCYDFTPVEDPTVSSALAAIKLKRTLEKKGLRLRKAPATFLLTAQLRAGTQLVALARHSAPRLTSAAKTFSLGACLSNTKRGFRSL</sequence>
<comment type="caution">
    <text evidence="1">The sequence shown here is derived from an EMBL/GenBank/DDBJ whole genome shotgun (WGS) entry which is preliminary data.</text>
</comment>
<keyword evidence="2" id="KW-1185">Reference proteome</keyword>